<evidence type="ECO:0000313" key="3">
    <source>
        <dbReference type="Proteomes" id="UP000286482"/>
    </source>
</evidence>
<name>A0A420EL20_9ALTE</name>
<reference evidence="2 3" key="1">
    <citation type="submission" date="2018-09" db="EMBL/GenBank/DDBJ databases">
        <authorList>
            <person name="Wang Z."/>
        </authorList>
    </citation>
    <scope>NUCLEOTIDE SEQUENCE [LARGE SCALE GENOMIC DNA]</scope>
    <source>
        <strain evidence="2 3">ALS 81</strain>
    </source>
</reference>
<keyword evidence="3" id="KW-1185">Reference proteome</keyword>
<dbReference type="GO" id="GO:0016020">
    <property type="term" value="C:membrane"/>
    <property type="evidence" value="ECO:0007669"/>
    <property type="project" value="GOC"/>
</dbReference>
<dbReference type="OrthoDB" id="5293344at2"/>
<dbReference type="EMBL" id="RAQO01000002">
    <property type="protein sequence ID" value="RKF21421.1"/>
    <property type="molecule type" value="Genomic_DNA"/>
</dbReference>
<accession>A0A420EL20</accession>
<dbReference type="PANTHER" id="PTHR14859">
    <property type="entry name" value="CALCOFLUOR WHITE HYPERSENSITIVE PROTEIN PRECURSOR"/>
    <property type="match status" value="1"/>
</dbReference>
<dbReference type="GO" id="GO:0003824">
    <property type="term" value="F:catalytic activity"/>
    <property type="evidence" value="ECO:0007669"/>
    <property type="project" value="InterPro"/>
</dbReference>
<evidence type="ECO:0000313" key="2">
    <source>
        <dbReference type="EMBL" id="RKF21421.1"/>
    </source>
</evidence>
<dbReference type="Gene3D" id="3.60.10.10">
    <property type="entry name" value="Endonuclease/exonuclease/phosphatase"/>
    <property type="match status" value="1"/>
</dbReference>
<dbReference type="PANTHER" id="PTHR14859:SF1">
    <property type="entry name" value="PGAP2-INTERACTING PROTEIN"/>
    <property type="match status" value="1"/>
</dbReference>
<dbReference type="Pfam" id="PF03372">
    <property type="entry name" value="Exo_endo_phos"/>
    <property type="match status" value="1"/>
</dbReference>
<comment type="caution">
    <text evidence="2">The sequence shown here is derived from an EMBL/GenBank/DDBJ whole genome shotgun (WGS) entry which is preliminary data.</text>
</comment>
<dbReference type="InterPro" id="IPR051916">
    <property type="entry name" value="GPI-anchor_lipid_remodeler"/>
</dbReference>
<evidence type="ECO:0000259" key="1">
    <source>
        <dbReference type="Pfam" id="PF03372"/>
    </source>
</evidence>
<organism evidence="2 3">
    <name type="scientific">Alginatibacterium sediminis</name>
    <dbReference type="NCBI Taxonomy" id="2164068"/>
    <lineage>
        <taxon>Bacteria</taxon>
        <taxon>Pseudomonadati</taxon>
        <taxon>Pseudomonadota</taxon>
        <taxon>Gammaproteobacteria</taxon>
        <taxon>Alteromonadales</taxon>
        <taxon>Alteromonadaceae</taxon>
        <taxon>Alginatibacterium</taxon>
    </lineage>
</organism>
<gene>
    <name evidence="2" type="ORF">DBZ36_01875</name>
</gene>
<protein>
    <recommendedName>
        <fullName evidence="1">Endonuclease/exonuclease/phosphatase domain-containing protein</fullName>
    </recommendedName>
</protein>
<sequence length="296" mass="33019">MPRRLIVVVASLSLLLCVALLVLPSSKDPHSRLVENPIVEYEAAKARDNTTVLKVMSLNAAHGRGTSFSQILLSKDQIEANLNAIAQYIIEEDPDLVALQEIDAPSWWTGNVDQVRYLAEQSGFAWSSHGINTRNIFGNYGTAILSKHPILAANRYNFAPSPPTPQKGFTHIEVLWQQQRVNVVSMHLDFARRSVRQTQSEAMNDLVRLNAAPSIVMGDFNSQWAKPQSVVRSVANSPHLKAYAVDSNELGSYGNDRIDWIFVSPKIEFVSYRNGPALFSDHRPVIAQLKLKPHKD</sequence>
<dbReference type="InterPro" id="IPR005135">
    <property type="entry name" value="Endo/exonuclease/phosphatase"/>
</dbReference>
<proteinExistence type="predicted"/>
<dbReference type="RefSeq" id="WP_120353224.1">
    <property type="nucleotide sequence ID" value="NZ_RAQO01000002.1"/>
</dbReference>
<dbReference type="GO" id="GO:0006506">
    <property type="term" value="P:GPI anchor biosynthetic process"/>
    <property type="evidence" value="ECO:0007669"/>
    <property type="project" value="TreeGrafter"/>
</dbReference>
<dbReference type="AlphaFoldDB" id="A0A420EL20"/>
<dbReference type="Proteomes" id="UP000286482">
    <property type="component" value="Unassembled WGS sequence"/>
</dbReference>
<dbReference type="InterPro" id="IPR036691">
    <property type="entry name" value="Endo/exonu/phosph_ase_sf"/>
</dbReference>
<dbReference type="SUPFAM" id="SSF56219">
    <property type="entry name" value="DNase I-like"/>
    <property type="match status" value="1"/>
</dbReference>
<feature type="domain" description="Endonuclease/exonuclease/phosphatase" evidence="1">
    <location>
        <begin position="80"/>
        <end position="282"/>
    </location>
</feature>